<evidence type="ECO:0000313" key="2">
    <source>
        <dbReference type="EMBL" id="PWR04657.1"/>
    </source>
</evidence>
<accession>A0A2V2LNT4</accession>
<dbReference type="Pfam" id="PF13470">
    <property type="entry name" value="PIN_3"/>
    <property type="match status" value="1"/>
</dbReference>
<comment type="caution">
    <text evidence="2">The sequence shown here is derived from an EMBL/GenBank/DDBJ whole genome shotgun (WGS) entry which is preliminary data.</text>
</comment>
<evidence type="ECO:0000313" key="3">
    <source>
        <dbReference type="Proteomes" id="UP000245680"/>
    </source>
</evidence>
<name>A0A2V2LNT4_9RHOB</name>
<gene>
    <name evidence="2" type="ORF">DKT77_00155</name>
</gene>
<dbReference type="InterPro" id="IPR029060">
    <property type="entry name" value="PIN-like_dom_sf"/>
</dbReference>
<dbReference type="SUPFAM" id="SSF88723">
    <property type="entry name" value="PIN domain-like"/>
    <property type="match status" value="1"/>
</dbReference>
<protein>
    <submittedName>
        <fullName evidence="2">PIN domain-containing protein</fullName>
    </submittedName>
</protein>
<dbReference type="NCBIfam" id="NF046100">
    <property type="entry name" value="RSP_2648_fam_PIN"/>
    <property type="match status" value="1"/>
</dbReference>
<proteinExistence type="predicted"/>
<feature type="domain" description="PIN" evidence="1">
    <location>
        <begin position="2"/>
        <end position="108"/>
    </location>
</feature>
<keyword evidence="3" id="KW-1185">Reference proteome</keyword>
<sequence length="182" mass="19164">MRVLIDACVLFPTVPRALLLGSAGAGLIVPLWSTRILEEWRRAVLRAHPEQGGQASAEIASARAAFPDAEIAVPDGMEDALSLPDANDRHVLAAALAGRAELLVTRNLRDFPPRTLARHGVQPRAPDSLLLELLGAHPGVVAHLAAPVLEGMGRASGLGPREILKRSGLPRFGKALEAARGG</sequence>
<dbReference type="RefSeq" id="WP_109809716.1">
    <property type="nucleotide sequence ID" value="NZ_QGKU01000002.1"/>
</dbReference>
<dbReference type="OrthoDB" id="211933at2"/>
<evidence type="ECO:0000259" key="1">
    <source>
        <dbReference type="Pfam" id="PF13470"/>
    </source>
</evidence>
<reference evidence="2 3" key="1">
    <citation type="submission" date="2018-05" db="EMBL/GenBank/DDBJ databases">
        <title>Rhodobacteraceae gen. nov., sp. nov. isolated from sea water.</title>
        <authorList>
            <person name="Ren Y."/>
        </authorList>
    </citation>
    <scope>NUCLEOTIDE SEQUENCE [LARGE SCALE GENOMIC DNA]</scope>
    <source>
        <strain evidence="2 3">TG-679</strain>
    </source>
</reference>
<dbReference type="AlphaFoldDB" id="A0A2V2LNT4"/>
<dbReference type="InterPro" id="IPR002716">
    <property type="entry name" value="PIN_dom"/>
</dbReference>
<dbReference type="EMBL" id="QGKU01000002">
    <property type="protein sequence ID" value="PWR04657.1"/>
    <property type="molecule type" value="Genomic_DNA"/>
</dbReference>
<organism evidence="2 3">
    <name type="scientific">Meridianimarinicoccus roseus</name>
    <dbReference type="NCBI Taxonomy" id="2072018"/>
    <lineage>
        <taxon>Bacteria</taxon>
        <taxon>Pseudomonadati</taxon>
        <taxon>Pseudomonadota</taxon>
        <taxon>Alphaproteobacteria</taxon>
        <taxon>Rhodobacterales</taxon>
        <taxon>Paracoccaceae</taxon>
        <taxon>Meridianimarinicoccus</taxon>
    </lineage>
</organism>
<dbReference type="Proteomes" id="UP000245680">
    <property type="component" value="Unassembled WGS sequence"/>
</dbReference>